<keyword evidence="1" id="KW-1133">Transmembrane helix</keyword>
<feature type="transmembrane region" description="Helical" evidence="1">
    <location>
        <begin position="167"/>
        <end position="190"/>
    </location>
</feature>
<feature type="transmembrane region" description="Helical" evidence="1">
    <location>
        <begin position="124"/>
        <end position="147"/>
    </location>
</feature>
<evidence type="ECO:0000313" key="2">
    <source>
        <dbReference type="EMBL" id="RDY59389.1"/>
    </source>
</evidence>
<evidence type="ECO:0000256" key="1">
    <source>
        <dbReference type="SAM" id="Phobius"/>
    </source>
</evidence>
<reference evidence="2 3" key="1">
    <citation type="submission" date="2018-08" db="EMBL/GenBank/DDBJ databases">
        <title>Muricauda nanhaiensis sp. nov., isolated from seawater of the South China Sea.</title>
        <authorList>
            <person name="Dang Y."/>
        </authorList>
    </citation>
    <scope>NUCLEOTIDE SEQUENCE [LARGE SCALE GENOMIC DNA]</scope>
    <source>
        <strain evidence="2 3">SM1704</strain>
    </source>
</reference>
<feature type="transmembrane region" description="Helical" evidence="1">
    <location>
        <begin position="6"/>
        <end position="24"/>
    </location>
</feature>
<dbReference type="EMBL" id="QTJX01000002">
    <property type="protein sequence ID" value="RDY59389.1"/>
    <property type="molecule type" value="Genomic_DNA"/>
</dbReference>
<comment type="caution">
    <text evidence="2">The sequence shown here is derived from an EMBL/GenBank/DDBJ whole genome shotgun (WGS) entry which is preliminary data.</text>
</comment>
<sequence length="295" mass="33192">MIIVQVFFAALLIGPILWGVINWTKYKGVSAPKGIVTFNTLVNSAVLYALTYNLIFFLQEVFLVLGKKVLGLESYLYHNNHTWEGEHPMMYLMQGSGALAIFLIGLICLVIYSFIKNSQSIWKLLVLWLAFHGLVQSIPQVTVAYLAPSTDVGEALVGYLNLSQPLLIALALICIFTTPMLNIMFSRLLLEFAPKDVDLNNPKARFRYIRFIAVGAALVGGLLIVPFRVPPIRQAITPFIVFVYSIPWIWSSVNVTKHVKHTPNRIDEKIYWAPIALLILLLIFFQLVLAPGVEF</sequence>
<feature type="transmembrane region" description="Helical" evidence="1">
    <location>
        <begin position="211"/>
        <end position="229"/>
    </location>
</feature>
<feature type="transmembrane region" description="Helical" evidence="1">
    <location>
        <begin position="45"/>
        <end position="65"/>
    </location>
</feature>
<keyword evidence="1" id="KW-0472">Membrane</keyword>
<protein>
    <submittedName>
        <fullName evidence="2">Uncharacterized protein</fullName>
    </submittedName>
</protein>
<keyword evidence="3" id="KW-1185">Reference proteome</keyword>
<feature type="transmembrane region" description="Helical" evidence="1">
    <location>
        <begin position="91"/>
        <end position="112"/>
    </location>
</feature>
<feature type="transmembrane region" description="Helical" evidence="1">
    <location>
        <begin position="235"/>
        <end position="250"/>
    </location>
</feature>
<name>A0A371JPE8_9FLAO</name>
<organism evidence="2 3">
    <name type="scientific">Flagellimonas nanhaiensis</name>
    <dbReference type="NCBI Taxonomy" id="2292706"/>
    <lineage>
        <taxon>Bacteria</taxon>
        <taxon>Pseudomonadati</taxon>
        <taxon>Bacteroidota</taxon>
        <taxon>Flavobacteriia</taxon>
        <taxon>Flavobacteriales</taxon>
        <taxon>Flavobacteriaceae</taxon>
        <taxon>Flagellimonas</taxon>
    </lineage>
</organism>
<accession>A0A371JPE8</accession>
<feature type="transmembrane region" description="Helical" evidence="1">
    <location>
        <begin position="270"/>
        <end position="289"/>
    </location>
</feature>
<dbReference type="AlphaFoldDB" id="A0A371JPE8"/>
<evidence type="ECO:0000313" key="3">
    <source>
        <dbReference type="Proteomes" id="UP000261828"/>
    </source>
</evidence>
<dbReference type="Proteomes" id="UP000261828">
    <property type="component" value="Unassembled WGS sequence"/>
</dbReference>
<proteinExistence type="predicted"/>
<gene>
    <name evidence="2" type="ORF">DX873_08355</name>
</gene>
<keyword evidence="1" id="KW-0812">Transmembrane</keyword>